<dbReference type="Pfam" id="PF00239">
    <property type="entry name" value="Resolvase"/>
    <property type="match status" value="1"/>
</dbReference>
<dbReference type="EMBL" id="RXOF01000001">
    <property type="protein sequence ID" value="RTQ53730.1"/>
    <property type="molecule type" value="Genomic_DNA"/>
</dbReference>
<dbReference type="GO" id="GO:0000150">
    <property type="term" value="F:DNA strand exchange activity"/>
    <property type="evidence" value="ECO:0007669"/>
    <property type="project" value="UniProtKB-KW"/>
</dbReference>
<comment type="similarity">
    <text evidence="1">Belongs to the site-specific recombinase resolvase family.</text>
</comment>
<evidence type="ECO:0000256" key="5">
    <source>
        <dbReference type="ARBA" id="ARBA00023172"/>
    </source>
</evidence>
<protein>
    <submittedName>
        <fullName evidence="7">Recombinase family protein</fullName>
    </submittedName>
</protein>
<dbReference type="SMART" id="SM00857">
    <property type="entry name" value="Resolvase"/>
    <property type="match status" value="1"/>
</dbReference>
<dbReference type="OrthoDB" id="9797501at2"/>
<dbReference type="SUPFAM" id="SSF53041">
    <property type="entry name" value="Resolvase-like"/>
    <property type="match status" value="1"/>
</dbReference>
<dbReference type="PANTHER" id="PTHR30461">
    <property type="entry name" value="DNA-INVERTASE FROM LAMBDOID PROPHAGE"/>
    <property type="match status" value="1"/>
</dbReference>
<dbReference type="GO" id="GO:0003677">
    <property type="term" value="F:DNA binding"/>
    <property type="evidence" value="ECO:0007669"/>
    <property type="project" value="UniProtKB-KW"/>
</dbReference>
<feature type="domain" description="Resolvase/invertase-type recombinase catalytic" evidence="6">
    <location>
        <begin position="1"/>
        <end position="134"/>
    </location>
</feature>
<keyword evidence="8" id="KW-1185">Reference proteome</keyword>
<evidence type="ECO:0000256" key="1">
    <source>
        <dbReference type="ARBA" id="ARBA00009913"/>
    </source>
</evidence>
<dbReference type="AlphaFoldDB" id="A0A431U9G2"/>
<dbReference type="PANTHER" id="PTHR30461:SF2">
    <property type="entry name" value="SERINE RECOMBINASE PINE-RELATED"/>
    <property type="match status" value="1"/>
</dbReference>
<dbReference type="RefSeq" id="WP_126691657.1">
    <property type="nucleotide sequence ID" value="NZ_RXOF01000001.1"/>
</dbReference>
<evidence type="ECO:0000256" key="4">
    <source>
        <dbReference type="ARBA" id="ARBA00023125"/>
    </source>
</evidence>
<dbReference type="InterPro" id="IPR006119">
    <property type="entry name" value="Resolv_N"/>
</dbReference>
<evidence type="ECO:0000313" key="8">
    <source>
        <dbReference type="Proteomes" id="UP000282184"/>
    </source>
</evidence>
<accession>A0A431U9G2</accession>
<keyword evidence="4" id="KW-0238">DNA-binding</keyword>
<proteinExistence type="inferred from homology"/>
<dbReference type="CDD" id="cd03768">
    <property type="entry name" value="SR_ResInv"/>
    <property type="match status" value="1"/>
</dbReference>
<evidence type="ECO:0000259" key="6">
    <source>
        <dbReference type="PROSITE" id="PS51736"/>
    </source>
</evidence>
<keyword evidence="2" id="KW-0229">DNA integration</keyword>
<comment type="caution">
    <text evidence="7">The sequence shown here is derived from an EMBL/GenBank/DDBJ whole genome shotgun (WGS) entry which is preliminary data.</text>
</comment>
<dbReference type="FunFam" id="3.40.50.1390:FF:000001">
    <property type="entry name" value="DNA recombinase"/>
    <property type="match status" value="1"/>
</dbReference>
<keyword evidence="5" id="KW-0233">DNA recombination</keyword>
<gene>
    <name evidence="7" type="ORF">EJV47_03065</name>
</gene>
<dbReference type="Gene3D" id="3.40.50.1390">
    <property type="entry name" value="Resolvase, N-terminal catalytic domain"/>
    <property type="match status" value="1"/>
</dbReference>
<dbReference type="InterPro" id="IPR050639">
    <property type="entry name" value="SSR_resolvase"/>
</dbReference>
<organism evidence="7 8">
    <name type="scientific">Hymenobacter gummosus</name>
    <dbReference type="NCBI Taxonomy" id="1776032"/>
    <lineage>
        <taxon>Bacteria</taxon>
        <taxon>Pseudomonadati</taxon>
        <taxon>Bacteroidota</taxon>
        <taxon>Cytophagia</taxon>
        <taxon>Cytophagales</taxon>
        <taxon>Hymenobacteraceae</taxon>
        <taxon>Hymenobacter</taxon>
    </lineage>
</organism>
<dbReference type="InterPro" id="IPR036162">
    <property type="entry name" value="Resolvase-like_N_sf"/>
</dbReference>
<evidence type="ECO:0000256" key="3">
    <source>
        <dbReference type="ARBA" id="ARBA00023100"/>
    </source>
</evidence>
<name>A0A431U9G2_9BACT</name>
<dbReference type="Proteomes" id="UP000282184">
    <property type="component" value="Unassembled WGS sequence"/>
</dbReference>
<reference evidence="7 8" key="1">
    <citation type="submission" date="2018-12" db="EMBL/GenBank/DDBJ databases">
        <title>Hymenobacter gummosus sp. nov., isolated from a spring.</title>
        <authorList>
            <person name="Nie L."/>
        </authorList>
    </citation>
    <scope>NUCLEOTIDE SEQUENCE [LARGE SCALE GENOMIC DNA]</scope>
    <source>
        <strain evidence="7 8">KCTC 52166</strain>
    </source>
</reference>
<evidence type="ECO:0000313" key="7">
    <source>
        <dbReference type="EMBL" id="RTQ53730.1"/>
    </source>
</evidence>
<dbReference type="GO" id="GO:0015074">
    <property type="term" value="P:DNA integration"/>
    <property type="evidence" value="ECO:0007669"/>
    <property type="project" value="UniProtKB-KW"/>
</dbReference>
<dbReference type="PROSITE" id="PS51736">
    <property type="entry name" value="RECOMBINASES_3"/>
    <property type="match status" value="1"/>
</dbReference>
<sequence>MHFGYARVSAKDQHLDTQLDQLQAAGVERIYQEKISGTATQRPALQELLAGVRAGDTVTVARLNRLGRNSAHILQVVAALHERQVRFVALDLGIDTATPAGRLVLGIFAALAEYDRESIRERATAGIALAKAQGKHLGRRAGADAAKLAKVKACLDAGMSVHQAVAATGVSESSVKRYRRQLALQAPTAR</sequence>
<keyword evidence="3" id="KW-0230">DNA invertase</keyword>
<evidence type="ECO:0000256" key="2">
    <source>
        <dbReference type="ARBA" id="ARBA00022908"/>
    </source>
</evidence>